<evidence type="ECO:0000313" key="3">
    <source>
        <dbReference type="EMBL" id="NJC40465.1"/>
    </source>
</evidence>
<evidence type="ECO:0000259" key="2">
    <source>
        <dbReference type="PROSITE" id="PS50930"/>
    </source>
</evidence>
<keyword evidence="1" id="KW-0472">Membrane</keyword>
<dbReference type="EMBL" id="JAATJM010000001">
    <property type="protein sequence ID" value="NJC40465.1"/>
    <property type="molecule type" value="Genomic_DNA"/>
</dbReference>
<feature type="transmembrane region" description="Helical" evidence="1">
    <location>
        <begin position="51"/>
        <end position="71"/>
    </location>
</feature>
<evidence type="ECO:0000256" key="1">
    <source>
        <dbReference type="SAM" id="Phobius"/>
    </source>
</evidence>
<dbReference type="PROSITE" id="PS50930">
    <property type="entry name" value="HTH_LYTTR"/>
    <property type="match status" value="1"/>
</dbReference>
<feature type="transmembrane region" description="Helical" evidence="1">
    <location>
        <begin position="20"/>
        <end position="39"/>
    </location>
</feature>
<dbReference type="AlphaFoldDB" id="A0A7X5YL14"/>
<feature type="domain" description="HTH LytTR-type" evidence="2">
    <location>
        <begin position="155"/>
        <end position="259"/>
    </location>
</feature>
<accession>A0A7X5YL14</accession>
<dbReference type="RefSeq" id="WP_168045340.1">
    <property type="nucleotide sequence ID" value="NZ_JAATJM010000001.1"/>
</dbReference>
<feature type="transmembrane region" description="Helical" evidence="1">
    <location>
        <begin position="83"/>
        <end position="102"/>
    </location>
</feature>
<dbReference type="Pfam" id="PF04397">
    <property type="entry name" value="LytTR"/>
    <property type="match status" value="1"/>
</dbReference>
<evidence type="ECO:0000313" key="4">
    <source>
        <dbReference type="Proteomes" id="UP000587415"/>
    </source>
</evidence>
<gene>
    <name evidence="3" type="ORF">GGQ87_000723</name>
</gene>
<sequence>MSDARPSSDAVRISVDRGLIRGVAVALAGGAVLALTGAFGMDDTPIGVRLVYWEPIMLMGALWGYLCSRLVERWIDLDRRPWLAALVLTLVISGPLSVMVWAATSLIFHHDHAMGLVRLPDFLGPVTLVTAVLSALNVFLSRAPVQTHAAAVGAAPARFLDRLPFKLRGGTLHAVESEDHYLRIHTDRGSDLILMRLSDALAELEGLEGAQTHRSWWVARDAVRGVTRGDGRATLTLEGGVEAPVSRRYAKALRDAGWY</sequence>
<name>A0A7X5YL14_9CAUL</name>
<protein>
    <submittedName>
        <fullName evidence="3">DNA-binding LytR/AlgR family response regulator</fullName>
    </submittedName>
</protein>
<dbReference type="InterPro" id="IPR007492">
    <property type="entry name" value="LytTR_DNA-bd_dom"/>
</dbReference>
<reference evidence="3 4" key="1">
    <citation type="submission" date="2020-03" db="EMBL/GenBank/DDBJ databases">
        <title>Genomic Encyclopedia of Type Strains, Phase IV (KMG-IV): sequencing the most valuable type-strain genomes for metagenomic binning, comparative biology and taxonomic classification.</title>
        <authorList>
            <person name="Goeker M."/>
        </authorList>
    </citation>
    <scope>NUCLEOTIDE SEQUENCE [LARGE SCALE GENOMIC DNA]</scope>
    <source>
        <strain evidence="3 4">DSM 4736</strain>
    </source>
</reference>
<keyword evidence="4" id="KW-1185">Reference proteome</keyword>
<keyword evidence="1" id="KW-0812">Transmembrane</keyword>
<feature type="transmembrane region" description="Helical" evidence="1">
    <location>
        <begin position="122"/>
        <end position="140"/>
    </location>
</feature>
<dbReference type="SMART" id="SM00850">
    <property type="entry name" value="LytTR"/>
    <property type="match status" value="1"/>
</dbReference>
<dbReference type="Gene3D" id="2.40.50.1020">
    <property type="entry name" value="LytTr DNA-binding domain"/>
    <property type="match status" value="1"/>
</dbReference>
<keyword evidence="1" id="KW-1133">Transmembrane helix</keyword>
<comment type="caution">
    <text evidence="3">The sequence shown here is derived from an EMBL/GenBank/DDBJ whole genome shotgun (WGS) entry which is preliminary data.</text>
</comment>
<keyword evidence="3" id="KW-0238">DNA-binding</keyword>
<dbReference type="Proteomes" id="UP000587415">
    <property type="component" value="Unassembled WGS sequence"/>
</dbReference>
<proteinExistence type="predicted"/>
<organism evidence="3 4">
    <name type="scientific">Brevundimonas alba</name>
    <dbReference type="NCBI Taxonomy" id="74314"/>
    <lineage>
        <taxon>Bacteria</taxon>
        <taxon>Pseudomonadati</taxon>
        <taxon>Pseudomonadota</taxon>
        <taxon>Alphaproteobacteria</taxon>
        <taxon>Caulobacterales</taxon>
        <taxon>Caulobacteraceae</taxon>
        <taxon>Brevundimonas</taxon>
    </lineage>
</organism>
<dbReference type="GO" id="GO:0003677">
    <property type="term" value="F:DNA binding"/>
    <property type="evidence" value="ECO:0007669"/>
    <property type="project" value="UniProtKB-KW"/>
</dbReference>